<evidence type="ECO:0000256" key="2">
    <source>
        <dbReference type="SAM" id="SignalP"/>
    </source>
</evidence>
<accession>A0A5B8VRY2</accession>
<sequence length="709" mass="76000">MKSILLCVAIGLTLFTAQAAYAQDTTYHPRPDSLRMDTAGKAIATTSDTLSAYQLRQDSLKDSIKESLQDSIRVHSIDSLKQAQAPDSARKALVLATPKDSTQKTDSNQADTAFNQSNGQSVQEAKQQNEHPTPEKAQDSSKIVDIFEEMAAARDQQEQNIKNEAARKAAEKKAAQQAEQKAEHQQQTAQQQIQVAISEKKQAIQNTTTGDTTSSQKSVNIADPAAQPAHKDSLQAIKATSSAVDSITNQSANQPTNQQKQPSVAGNTTQQDSSNFTRTADRVTPDTSNMSDMAVNRDTIQSIFILPQPAGDSSTAADSANATSTNQPAAQIGADSASSSARPSTAMTDHNKKVKDSLDQLFAATADAAIADSSKSAIANSATNKVPADDTKAKAQHLTQVQATAQTPDTTKRPANKPGRDSVTDQSIPKHPSDTSQVADIIDSLAPKNTPFTELFQPYRTFNKQTNITSTTSLTILQQNVDYKTSADFTTQYQRTGERAGNFLFDVSVVKLNTEVETMGVQLKYDSNKKTDSTSTFAKPLFDIVGKRTFIQVDSTGKITAIDSSRLGRQVNTVLSGLSLSGGDFEVGSNFGLLVSKPGTLDVGQQWTDSVSHGGNKRVTTYKVQSLLDGNLLVTISGTVSQTGEISSDGAIFKTHFTGTQNGKMYVDQQTLLVKSRDITLNMKGTVDYNGQSLPAAGVSKIKEKVTPD</sequence>
<feature type="compositionally biased region" description="Polar residues" evidence="1">
    <location>
        <begin position="399"/>
        <end position="409"/>
    </location>
</feature>
<dbReference type="AlphaFoldDB" id="A0A5B8VRY2"/>
<protein>
    <submittedName>
        <fullName evidence="3">Uncharacterized protein</fullName>
    </submittedName>
</protein>
<reference evidence="3 4" key="1">
    <citation type="journal article" date="2017" name="Int. J. Syst. Evol. Microbiol.">
        <title>Arachidicoccus ginsenosidivorans sp. nov., with ginsenoside-converting activity isolated from ginseng cultivating soil.</title>
        <authorList>
            <person name="Siddiqi M.Z."/>
            <person name="Aslam Z."/>
            <person name="Im W.T."/>
        </authorList>
    </citation>
    <scope>NUCLEOTIDE SEQUENCE [LARGE SCALE GENOMIC DNA]</scope>
    <source>
        <strain evidence="3 4">Gsoil 809</strain>
    </source>
</reference>
<keyword evidence="2" id="KW-0732">Signal</keyword>
<feature type="compositionally biased region" description="Low complexity" evidence="1">
    <location>
        <begin position="312"/>
        <end position="326"/>
    </location>
</feature>
<organism evidence="3 4">
    <name type="scientific">Arachidicoccus ginsenosidivorans</name>
    <dbReference type="NCBI Taxonomy" id="496057"/>
    <lineage>
        <taxon>Bacteria</taxon>
        <taxon>Pseudomonadati</taxon>
        <taxon>Bacteroidota</taxon>
        <taxon>Chitinophagia</taxon>
        <taxon>Chitinophagales</taxon>
        <taxon>Chitinophagaceae</taxon>
        <taxon>Arachidicoccus</taxon>
    </lineage>
</organism>
<gene>
    <name evidence="3" type="ORF">FSB73_18405</name>
</gene>
<feature type="region of interest" description="Disordered" evidence="1">
    <location>
        <begin position="240"/>
        <end position="292"/>
    </location>
</feature>
<feature type="region of interest" description="Disordered" evidence="1">
    <location>
        <begin position="154"/>
        <end position="194"/>
    </location>
</feature>
<dbReference type="RefSeq" id="WP_146785534.1">
    <property type="nucleotide sequence ID" value="NZ_CP042434.1"/>
</dbReference>
<dbReference type="Proteomes" id="UP000321291">
    <property type="component" value="Chromosome"/>
</dbReference>
<feature type="compositionally biased region" description="Low complexity" evidence="1">
    <location>
        <begin position="185"/>
        <end position="194"/>
    </location>
</feature>
<feature type="signal peptide" evidence="2">
    <location>
        <begin position="1"/>
        <end position="22"/>
    </location>
</feature>
<feature type="chain" id="PRO_5022708548" evidence="2">
    <location>
        <begin position="23"/>
        <end position="709"/>
    </location>
</feature>
<feature type="compositionally biased region" description="Polar residues" evidence="1">
    <location>
        <begin position="104"/>
        <end position="126"/>
    </location>
</feature>
<feature type="region of interest" description="Disordered" evidence="1">
    <location>
        <begin position="309"/>
        <end position="352"/>
    </location>
</feature>
<keyword evidence="4" id="KW-1185">Reference proteome</keyword>
<dbReference type="OrthoDB" id="667437at2"/>
<feature type="region of interest" description="Disordered" evidence="1">
    <location>
        <begin position="98"/>
        <end position="140"/>
    </location>
</feature>
<evidence type="ECO:0000256" key="1">
    <source>
        <dbReference type="SAM" id="MobiDB-lite"/>
    </source>
</evidence>
<feature type="compositionally biased region" description="Polar residues" evidence="1">
    <location>
        <begin position="240"/>
        <end position="278"/>
    </location>
</feature>
<feature type="compositionally biased region" description="Basic and acidic residues" evidence="1">
    <location>
        <begin position="164"/>
        <end position="184"/>
    </location>
</feature>
<feature type="compositionally biased region" description="Basic and acidic residues" evidence="1">
    <location>
        <begin position="127"/>
        <end position="139"/>
    </location>
</feature>
<dbReference type="EMBL" id="CP042434">
    <property type="protein sequence ID" value="QEC73345.1"/>
    <property type="molecule type" value="Genomic_DNA"/>
</dbReference>
<evidence type="ECO:0000313" key="4">
    <source>
        <dbReference type="Proteomes" id="UP000321291"/>
    </source>
</evidence>
<dbReference type="KEGG" id="agi:FSB73_18405"/>
<proteinExistence type="predicted"/>
<evidence type="ECO:0000313" key="3">
    <source>
        <dbReference type="EMBL" id="QEC73345.1"/>
    </source>
</evidence>
<name>A0A5B8VRY2_9BACT</name>
<feature type="region of interest" description="Disordered" evidence="1">
    <location>
        <begin position="399"/>
        <end position="437"/>
    </location>
</feature>
<feature type="compositionally biased region" description="Polar residues" evidence="1">
    <location>
        <begin position="336"/>
        <end position="348"/>
    </location>
</feature>